<reference evidence="2 3" key="2">
    <citation type="submission" date="2013-11" db="EMBL/GenBank/DDBJ databases">
        <title>The Genome Sequence of Phytophthora parasitica INRA-310.</title>
        <authorList>
            <consortium name="The Broad Institute Genomics Platform"/>
            <person name="Russ C."/>
            <person name="Tyler B."/>
            <person name="Panabieres F."/>
            <person name="Shan W."/>
            <person name="Tripathy S."/>
            <person name="Grunwald N."/>
            <person name="Machado M."/>
            <person name="Johnson C.S."/>
            <person name="Arredondo F."/>
            <person name="Hong C."/>
            <person name="Coffey M."/>
            <person name="Young S.K."/>
            <person name="Zeng Q."/>
            <person name="Gargeya S."/>
            <person name="Fitzgerald M."/>
            <person name="Abouelleil A."/>
            <person name="Alvarado L."/>
            <person name="Chapman S.B."/>
            <person name="Gainer-Dewar J."/>
            <person name="Goldberg J."/>
            <person name="Griggs A."/>
            <person name="Gujja S."/>
            <person name="Hansen M."/>
            <person name="Howarth C."/>
            <person name="Imamovic A."/>
            <person name="Ireland A."/>
            <person name="Larimer J."/>
            <person name="McCowan C."/>
            <person name="Murphy C."/>
            <person name="Pearson M."/>
            <person name="Poon T.W."/>
            <person name="Priest M."/>
            <person name="Roberts A."/>
            <person name="Saif S."/>
            <person name="Shea T."/>
            <person name="Sykes S."/>
            <person name="Wortman J."/>
            <person name="Nusbaum C."/>
            <person name="Birren B."/>
        </authorList>
    </citation>
    <scope>NUCLEOTIDE SEQUENCE [LARGE SCALE GENOMIC DNA]</scope>
    <source>
        <strain evidence="2 3">INRA-310</strain>
    </source>
</reference>
<dbReference type="EMBL" id="KI669564">
    <property type="protein sequence ID" value="ETN20786.1"/>
    <property type="molecule type" value="Genomic_DNA"/>
</dbReference>
<reference evidence="3" key="1">
    <citation type="submission" date="2011-12" db="EMBL/GenBank/DDBJ databases">
        <authorList>
            <consortium name="The Broad Institute Genome Sequencing Platform"/>
            <person name="Russ C."/>
            <person name="Tyler B."/>
            <person name="Panabieres F."/>
            <person name="Shan W."/>
            <person name="Tripathy S."/>
            <person name="Grunwald N."/>
            <person name="Machado M."/>
            <person name="Young S.K."/>
            <person name="Zeng Q."/>
            <person name="Gargeya S."/>
            <person name="Fitzgerald M."/>
            <person name="Haas B."/>
            <person name="Abouelleil A."/>
            <person name="Alvarado L."/>
            <person name="Arachchi H.M."/>
            <person name="Berlin A."/>
            <person name="Chapman S.B."/>
            <person name="Gearin G."/>
            <person name="Goldberg J."/>
            <person name="Griggs A."/>
            <person name="Gujja S."/>
            <person name="Hansen M."/>
            <person name="Heiman D."/>
            <person name="Howarth C."/>
            <person name="Larimer J."/>
            <person name="Lui A."/>
            <person name="MacDonald P.J.P."/>
            <person name="McCowen C."/>
            <person name="Montmayeur A."/>
            <person name="Murphy C."/>
            <person name="Neiman D."/>
            <person name="Pearson M."/>
            <person name="Priest M."/>
            <person name="Roberts A."/>
            <person name="Saif S."/>
            <person name="Shea T."/>
            <person name="Sisk P."/>
            <person name="Stolte C."/>
            <person name="Sykes S."/>
            <person name="Wortman J."/>
            <person name="Nusbaum C."/>
            <person name="Birren B."/>
        </authorList>
    </citation>
    <scope>NUCLEOTIDE SEQUENCE [LARGE SCALE GENOMIC DNA]</scope>
    <source>
        <strain evidence="3">INRA-310</strain>
    </source>
</reference>
<dbReference type="GeneID" id="20189973"/>
<organism evidence="2 3">
    <name type="scientific">Phytophthora nicotianae (strain INRA-310)</name>
    <name type="common">Phytophthora parasitica</name>
    <dbReference type="NCBI Taxonomy" id="761204"/>
    <lineage>
        <taxon>Eukaryota</taxon>
        <taxon>Sar</taxon>
        <taxon>Stramenopiles</taxon>
        <taxon>Oomycota</taxon>
        <taxon>Peronosporomycetes</taxon>
        <taxon>Peronosporales</taxon>
        <taxon>Peronosporaceae</taxon>
        <taxon>Phytophthora</taxon>
    </lineage>
</organism>
<dbReference type="OrthoDB" id="118733at2759"/>
<name>W2R6D7_PHYN3</name>
<sequence length="316" mass="35969">MKSTSNADIGVLPEETATSSILTPSCNYKKLCSNLSAYMDVSGQLRAKRKEVYEADQRRELKDQQAALDLSVEVAKLKHLSDRMRLLVCGQLREVINEIHQHLNITSKQTNDGSANAIETNGYTLELADKCTELLHSITFTAIKEEIYEKERLQSNALLHNGKSTAYIVLRSRWRQQLSDKRFDSVRVKLLQLIKSHDALGYAMNEVRTQHAAERSRDAEADLVEADQHLVSFLRLIAAANKDMKQVEQQSSVSYLLAMQVLETAQRTNDIAEEFKAQCTYLRAQSRKQRKRTHPDDMPCLVILAVVVAVWYLFSR</sequence>
<evidence type="ECO:0000256" key="1">
    <source>
        <dbReference type="SAM" id="Phobius"/>
    </source>
</evidence>
<accession>W2R6D7</accession>
<keyword evidence="1" id="KW-1133">Transmembrane helix</keyword>
<keyword evidence="1" id="KW-0812">Transmembrane</keyword>
<dbReference type="RefSeq" id="XP_008894876.1">
    <property type="nucleotide sequence ID" value="XM_008896628.1"/>
</dbReference>
<evidence type="ECO:0000313" key="3">
    <source>
        <dbReference type="Proteomes" id="UP000018817"/>
    </source>
</evidence>
<dbReference type="AlphaFoldDB" id="W2R6D7"/>
<proteinExistence type="predicted"/>
<gene>
    <name evidence="2" type="ORF">PPTG_21374</name>
</gene>
<dbReference type="VEuPathDB" id="FungiDB:PPTG_21374"/>
<dbReference type="Proteomes" id="UP000018817">
    <property type="component" value="Unassembled WGS sequence"/>
</dbReference>
<protein>
    <submittedName>
        <fullName evidence="2">Uncharacterized protein</fullName>
    </submittedName>
</protein>
<evidence type="ECO:0000313" key="2">
    <source>
        <dbReference type="EMBL" id="ETN20786.1"/>
    </source>
</evidence>
<keyword evidence="1" id="KW-0472">Membrane</keyword>
<feature type="transmembrane region" description="Helical" evidence="1">
    <location>
        <begin position="297"/>
        <end position="314"/>
    </location>
</feature>
<dbReference type="OMA" id="EYAGENA"/>